<evidence type="ECO:0000313" key="2">
    <source>
        <dbReference type="Proteomes" id="UP001417504"/>
    </source>
</evidence>
<reference evidence="1 2" key="1">
    <citation type="submission" date="2024-01" db="EMBL/GenBank/DDBJ databases">
        <title>Genome assemblies of Stephania.</title>
        <authorList>
            <person name="Yang L."/>
        </authorList>
    </citation>
    <scope>NUCLEOTIDE SEQUENCE [LARGE SCALE GENOMIC DNA]</scope>
    <source>
        <strain evidence="1">QJT</strain>
        <tissue evidence="1">Leaf</tissue>
    </source>
</reference>
<dbReference type="EMBL" id="JBBNAE010000009">
    <property type="protein sequence ID" value="KAK9096342.1"/>
    <property type="molecule type" value="Genomic_DNA"/>
</dbReference>
<proteinExistence type="predicted"/>
<gene>
    <name evidence="1" type="ORF">Sjap_021839</name>
</gene>
<comment type="caution">
    <text evidence="1">The sequence shown here is derived from an EMBL/GenBank/DDBJ whole genome shotgun (WGS) entry which is preliminary data.</text>
</comment>
<name>A0AAP0HT66_9MAGN</name>
<protein>
    <submittedName>
        <fullName evidence="1">Uncharacterized protein</fullName>
    </submittedName>
</protein>
<sequence length="154" mass="17369">MLDNQDEKESFVLEISDELPNLKEGIHVSLSKVVNATFVVDISKGEGIVHVLSKHQKDLYRSYTYLNVAQVTNPNRNQVYKSSQNDLNEDFVLTLLLLIIQTHQFLGVPTPSLELFRTSTAYTSVTYIVSNLNKVMKSEITSAPLLLIVMAWTP</sequence>
<organism evidence="1 2">
    <name type="scientific">Stephania japonica</name>
    <dbReference type="NCBI Taxonomy" id="461633"/>
    <lineage>
        <taxon>Eukaryota</taxon>
        <taxon>Viridiplantae</taxon>
        <taxon>Streptophyta</taxon>
        <taxon>Embryophyta</taxon>
        <taxon>Tracheophyta</taxon>
        <taxon>Spermatophyta</taxon>
        <taxon>Magnoliopsida</taxon>
        <taxon>Ranunculales</taxon>
        <taxon>Menispermaceae</taxon>
        <taxon>Menispermoideae</taxon>
        <taxon>Cissampelideae</taxon>
        <taxon>Stephania</taxon>
    </lineage>
</organism>
<dbReference type="Proteomes" id="UP001417504">
    <property type="component" value="Unassembled WGS sequence"/>
</dbReference>
<accession>A0AAP0HT66</accession>
<keyword evidence="2" id="KW-1185">Reference proteome</keyword>
<dbReference type="AlphaFoldDB" id="A0AAP0HT66"/>
<evidence type="ECO:0000313" key="1">
    <source>
        <dbReference type="EMBL" id="KAK9096342.1"/>
    </source>
</evidence>